<comment type="caution">
    <text evidence="2">The sequence shown here is derived from an EMBL/GenBank/DDBJ whole genome shotgun (WGS) entry which is preliminary data.</text>
</comment>
<protein>
    <submittedName>
        <fullName evidence="2">Uncharacterized protein</fullName>
    </submittedName>
</protein>
<dbReference type="AlphaFoldDB" id="A0A1J5PNX3"/>
<sequence length="208" mass="22600">MALTHFQCFGDKKGLRIHGGKKGFLELPEQHFAAADQARLQQGGLHRYILGRLAQAVTDGAHACANFESRVPATADEVFNLRGQHRIAGRRPVVRQQQQHIDIRKRKLLLAAETTDCQQGKRCSKTGLLPQRGQCGIDQPGQLEHGGIDTPRGRTGAGQNRQQGIFLFKKMTAQARLGAHDRAAGWVHAGALTKSGSAGLLSDRVSTS</sequence>
<evidence type="ECO:0000313" key="2">
    <source>
        <dbReference type="EMBL" id="OIQ73193.1"/>
    </source>
</evidence>
<organism evidence="2">
    <name type="scientific">mine drainage metagenome</name>
    <dbReference type="NCBI Taxonomy" id="410659"/>
    <lineage>
        <taxon>unclassified sequences</taxon>
        <taxon>metagenomes</taxon>
        <taxon>ecological metagenomes</taxon>
    </lineage>
</organism>
<reference evidence="2" key="1">
    <citation type="submission" date="2016-10" db="EMBL/GenBank/DDBJ databases">
        <title>Sequence of Gallionella enrichment culture.</title>
        <authorList>
            <person name="Poehlein A."/>
            <person name="Muehling M."/>
            <person name="Daniel R."/>
        </authorList>
    </citation>
    <scope>NUCLEOTIDE SEQUENCE</scope>
</reference>
<gene>
    <name evidence="2" type="ORF">GALL_451700</name>
</gene>
<proteinExistence type="predicted"/>
<dbReference type="EMBL" id="MLJW01002963">
    <property type="protein sequence ID" value="OIQ73193.1"/>
    <property type="molecule type" value="Genomic_DNA"/>
</dbReference>
<name>A0A1J5PNX3_9ZZZZ</name>
<evidence type="ECO:0000256" key="1">
    <source>
        <dbReference type="SAM" id="MobiDB-lite"/>
    </source>
</evidence>
<accession>A0A1J5PNX3</accession>
<feature type="region of interest" description="Disordered" evidence="1">
    <location>
        <begin position="139"/>
        <end position="158"/>
    </location>
</feature>